<dbReference type="Gene3D" id="2.40.160.60">
    <property type="entry name" value="Outer membrane protein transport protein (OMPP1/FadL/TodX)"/>
    <property type="match status" value="1"/>
</dbReference>
<evidence type="ECO:0000313" key="2">
    <source>
        <dbReference type="EMBL" id="HGL17325.1"/>
    </source>
</evidence>
<name>A0A7C2P0E5_UNCW3</name>
<dbReference type="NCBIfam" id="NF033709">
    <property type="entry name" value="PorV_fam"/>
    <property type="match status" value="1"/>
</dbReference>
<comment type="caution">
    <text evidence="1">The sequence shown here is derived from an EMBL/GenBank/DDBJ whole genome shotgun (WGS) entry which is preliminary data.</text>
</comment>
<organism evidence="1">
    <name type="scientific">candidate division WOR-3 bacterium</name>
    <dbReference type="NCBI Taxonomy" id="2052148"/>
    <lineage>
        <taxon>Bacteria</taxon>
        <taxon>Bacteria division WOR-3</taxon>
    </lineage>
</organism>
<gene>
    <name evidence="1" type="ORF">ENQ77_00025</name>
    <name evidence="2" type="ORF">ENU66_03195</name>
</gene>
<dbReference type="EMBL" id="DSOL01000002">
    <property type="protein sequence ID" value="HEN27071.1"/>
    <property type="molecule type" value="Genomic_DNA"/>
</dbReference>
<sequence>MINFLLLLQLFSYNKLGMSGAQFLQIGMGARFQALASAGSALGGDASSIYWNPAGLSKIDSYDFTTTYSRWIETIYFSQSALGVRRGNFSYGLGLIYMGMDPIEITTVYEPEGTGSSYTASGIALGAGVSAILTDRLSVGFVGKIVREQIYNCSANGFAIDLGSLFEITKGGLTLGISLSNFGTDMQYKGRDVALGFKPENLGTIYYETSQYPLPLLMRVGLSYPVNFGNNRLLLLVQSEHPNDNKERFSFASELLLNGIFALRGGYMLGHDVEDFSGGFGLYVPMNWANLELDFAYVNKKYLKSQLFLSVSLSGR</sequence>
<evidence type="ECO:0000313" key="1">
    <source>
        <dbReference type="EMBL" id="HEN27071.1"/>
    </source>
</evidence>
<accession>A0A7C2P0E5</accession>
<reference evidence="1" key="1">
    <citation type="journal article" date="2020" name="mSystems">
        <title>Genome- and Community-Level Interaction Insights into Carbon Utilization and Element Cycling Functions of Hydrothermarchaeota in Hydrothermal Sediment.</title>
        <authorList>
            <person name="Zhou Z."/>
            <person name="Liu Y."/>
            <person name="Xu W."/>
            <person name="Pan J."/>
            <person name="Luo Z.H."/>
            <person name="Li M."/>
        </authorList>
    </citation>
    <scope>NUCLEOTIDE SEQUENCE [LARGE SCALE GENOMIC DNA]</scope>
    <source>
        <strain evidence="1">SpSt-34</strain>
        <strain evidence="2">SpSt-69</strain>
    </source>
</reference>
<dbReference type="SUPFAM" id="SSF56935">
    <property type="entry name" value="Porins"/>
    <property type="match status" value="1"/>
</dbReference>
<proteinExistence type="predicted"/>
<protein>
    <submittedName>
        <fullName evidence="1">PorV/PorQ family protein</fullName>
    </submittedName>
</protein>
<dbReference type="EMBL" id="DTDJ01000024">
    <property type="protein sequence ID" value="HGL17325.1"/>
    <property type="molecule type" value="Genomic_DNA"/>
</dbReference>
<dbReference type="AlphaFoldDB" id="A0A7C2P0E5"/>